<dbReference type="HOGENOM" id="CLU_1713342_0_0_1"/>
<name>X0GTL0_FUSOX</name>
<protein>
    <submittedName>
        <fullName evidence="1">Uncharacterized protein</fullName>
    </submittedName>
</protein>
<gene>
    <name evidence="1" type="ORF">FOPG_17134</name>
</gene>
<dbReference type="AlphaFoldDB" id="X0GTL0"/>
<evidence type="ECO:0000313" key="1">
    <source>
        <dbReference type="EMBL" id="EXL66708.1"/>
    </source>
</evidence>
<reference evidence="1" key="1">
    <citation type="submission" date="2011-11" db="EMBL/GenBank/DDBJ databases">
        <title>The Genome Sequence of Fusarium oxysporum PHW808.</title>
        <authorList>
            <consortium name="The Broad Institute Genome Sequencing Platform"/>
            <person name="Ma L.-J."/>
            <person name="Gale L.R."/>
            <person name="Schwartz D.C."/>
            <person name="Zhou S."/>
            <person name="Corby-Kistler H."/>
            <person name="Young S.K."/>
            <person name="Zeng Q."/>
            <person name="Gargeya S."/>
            <person name="Fitzgerald M."/>
            <person name="Haas B."/>
            <person name="Abouelleil A."/>
            <person name="Alvarado L."/>
            <person name="Arachchi H.M."/>
            <person name="Berlin A."/>
            <person name="Brown A."/>
            <person name="Chapman S.B."/>
            <person name="Chen Z."/>
            <person name="Dunbar C."/>
            <person name="Freedman E."/>
            <person name="Gearin G."/>
            <person name="Goldberg J."/>
            <person name="Griggs A."/>
            <person name="Gujja S."/>
            <person name="Heiman D."/>
            <person name="Howarth C."/>
            <person name="Larson L."/>
            <person name="Lui A."/>
            <person name="MacDonald P.J.P."/>
            <person name="Montmayeur A."/>
            <person name="Murphy C."/>
            <person name="Neiman D."/>
            <person name="Pearson M."/>
            <person name="Priest M."/>
            <person name="Roberts A."/>
            <person name="Saif S."/>
            <person name="Shea T."/>
            <person name="Shenoy N."/>
            <person name="Sisk P."/>
            <person name="Stolte C."/>
            <person name="Sykes S."/>
            <person name="Wortman J."/>
            <person name="Nusbaum C."/>
            <person name="Birren B."/>
        </authorList>
    </citation>
    <scope>NUCLEOTIDE SEQUENCE [LARGE SCALE GENOMIC DNA]</scope>
    <source>
        <strain evidence="1">54008</strain>
    </source>
</reference>
<proteinExistence type="predicted"/>
<accession>X0GTL0</accession>
<dbReference type="Proteomes" id="UP000030676">
    <property type="component" value="Unassembled WGS sequence"/>
</dbReference>
<organism evidence="1">
    <name type="scientific">Fusarium oxysporum f. sp. conglutinans race 2 54008</name>
    <dbReference type="NCBI Taxonomy" id="1089457"/>
    <lineage>
        <taxon>Eukaryota</taxon>
        <taxon>Fungi</taxon>
        <taxon>Dikarya</taxon>
        <taxon>Ascomycota</taxon>
        <taxon>Pezizomycotina</taxon>
        <taxon>Sordariomycetes</taxon>
        <taxon>Hypocreomycetidae</taxon>
        <taxon>Hypocreales</taxon>
        <taxon>Nectriaceae</taxon>
        <taxon>Fusarium</taxon>
        <taxon>Fusarium oxysporum species complex</taxon>
    </lineage>
</organism>
<dbReference type="EMBL" id="JH659015">
    <property type="protein sequence ID" value="EXL66708.1"/>
    <property type="molecule type" value="Genomic_DNA"/>
</dbReference>
<sequence length="153" mass="17421">MNGQVVHVQRGKYAEVDTAVLIPAYRKIKGDDYPSEDEVFERLAAAAAFYIRSFHPKIKKLFNKHIACTMLAHYLRMTVLAIAIQTILSAAEPNASQLYQREPSQSDVKYANMVYFVNWYGSPNFHAIEALASLPQPWTDQIERDEMLIVNVS</sequence>
<reference evidence="1" key="2">
    <citation type="submission" date="2012-05" db="EMBL/GenBank/DDBJ databases">
        <title>The Genome Annotation of Fusarium oxysporum PHW808.</title>
        <authorList>
            <consortium name="The Broad Institute Genomics Platform"/>
            <person name="Ma L.-J."/>
            <person name="Corby-Kistler H."/>
            <person name="Broz K."/>
            <person name="Gale L.R."/>
            <person name="Jonkers W."/>
            <person name="O'Donnell K."/>
            <person name="Ploetz R."/>
            <person name="Steinberg C."/>
            <person name="Schwartz D.C."/>
            <person name="VanEtten H."/>
            <person name="Zhou S."/>
            <person name="Young S.K."/>
            <person name="Zeng Q."/>
            <person name="Gargeya S."/>
            <person name="Fitzgerald M."/>
            <person name="Abouelleil A."/>
            <person name="Alvarado L."/>
            <person name="Chapman S.B."/>
            <person name="Gainer-Dewar J."/>
            <person name="Goldberg J."/>
            <person name="Griggs A."/>
            <person name="Gujja S."/>
            <person name="Hansen M."/>
            <person name="Howarth C."/>
            <person name="Imamovic A."/>
            <person name="Ireland A."/>
            <person name="Larimer J."/>
            <person name="McCowan C."/>
            <person name="Murphy C."/>
            <person name="Pearson M."/>
            <person name="Poon T.W."/>
            <person name="Priest M."/>
            <person name="Roberts A."/>
            <person name="Saif S."/>
            <person name="Shea T."/>
            <person name="Sykes S."/>
            <person name="Wortman J."/>
            <person name="Nusbaum C."/>
            <person name="Birren B."/>
        </authorList>
    </citation>
    <scope>NUCLEOTIDE SEQUENCE</scope>
    <source>
        <strain evidence="1">54008</strain>
    </source>
</reference>